<protein>
    <submittedName>
        <fullName evidence="3">Uncharacterized protein</fullName>
    </submittedName>
</protein>
<proteinExistence type="predicted"/>
<sequence length="299" mass="33379">MPFGGLVLVDLDGGRPNRLGGKPRSGAAAIAPSSSWAADPRDRHGPAKWGRAAGACAAGRRSRARRAEPVPAAPRLRGALILKRQIRQFPDPRTALTSSAVSPRIVWRASEPCNLASILEFVDNEFTKLRDQLSAHKREVEDAVNNNELAVEIDQDSLASYVLNSKTLLRIESRIAKATKQRLRSRVLLYYISDRVDELRMIDLHQIIDLDATLAAEGELLWRFARNWMLRADFQQYLAEEGDDLVARGIGLFYLFLLRITQMPDKPALAQLLESKMNFNLNELRDARIAAESEVTSPS</sequence>
<accession>A0A8J3ZVR2</accession>
<dbReference type="AlphaFoldDB" id="A0A8J3ZVR2"/>
<reference evidence="3" key="1">
    <citation type="submission" date="2021-01" db="EMBL/GenBank/DDBJ databases">
        <title>Whole genome shotgun sequence of Virgisporangium ochraceum NBRC 16418.</title>
        <authorList>
            <person name="Komaki H."/>
            <person name="Tamura T."/>
        </authorList>
    </citation>
    <scope>NUCLEOTIDE SEQUENCE</scope>
    <source>
        <strain evidence="3">NBRC 16418</strain>
    </source>
</reference>
<evidence type="ECO:0000313" key="4">
    <source>
        <dbReference type="Proteomes" id="UP000635606"/>
    </source>
</evidence>
<evidence type="ECO:0000313" key="3">
    <source>
        <dbReference type="EMBL" id="GIJ68316.1"/>
    </source>
</evidence>
<feature type="compositionally biased region" description="Low complexity" evidence="2">
    <location>
        <begin position="25"/>
        <end position="38"/>
    </location>
</feature>
<evidence type="ECO:0000256" key="2">
    <source>
        <dbReference type="SAM" id="MobiDB-lite"/>
    </source>
</evidence>
<feature type="coiled-coil region" evidence="1">
    <location>
        <begin position="119"/>
        <end position="146"/>
    </location>
</feature>
<feature type="region of interest" description="Disordered" evidence="2">
    <location>
        <begin position="14"/>
        <end position="50"/>
    </location>
</feature>
<keyword evidence="4" id="KW-1185">Reference proteome</keyword>
<dbReference type="EMBL" id="BOPH01000039">
    <property type="protein sequence ID" value="GIJ68316.1"/>
    <property type="molecule type" value="Genomic_DNA"/>
</dbReference>
<dbReference type="Proteomes" id="UP000635606">
    <property type="component" value="Unassembled WGS sequence"/>
</dbReference>
<evidence type="ECO:0000256" key="1">
    <source>
        <dbReference type="SAM" id="Coils"/>
    </source>
</evidence>
<organism evidence="3 4">
    <name type="scientific">Virgisporangium ochraceum</name>
    <dbReference type="NCBI Taxonomy" id="65505"/>
    <lineage>
        <taxon>Bacteria</taxon>
        <taxon>Bacillati</taxon>
        <taxon>Actinomycetota</taxon>
        <taxon>Actinomycetes</taxon>
        <taxon>Micromonosporales</taxon>
        <taxon>Micromonosporaceae</taxon>
        <taxon>Virgisporangium</taxon>
    </lineage>
</organism>
<comment type="caution">
    <text evidence="3">The sequence shown here is derived from an EMBL/GenBank/DDBJ whole genome shotgun (WGS) entry which is preliminary data.</text>
</comment>
<gene>
    <name evidence="3" type="ORF">Voc01_032330</name>
</gene>
<name>A0A8J3ZVR2_9ACTN</name>
<keyword evidence="1" id="KW-0175">Coiled coil</keyword>